<dbReference type="InterPro" id="IPR016186">
    <property type="entry name" value="C-type_lectin-like/link_sf"/>
</dbReference>
<dbReference type="InterPro" id="IPR001304">
    <property type="entry name" value="C-type_lectin-like"/>
</dbReference>
<dbReference type="SMART" id="SM00034">
    <property type="entry name" value="CLECT"/>
    <property type="match status" value="1"/>
</dbReference>
<evidence type="ECO:0000313" key="2">
    <source>
        <dbReference type="Ensembl" id="ENSAPOP00000034344.1"/>
    </source>
</evidence>
<dbReference type="AlphaFoldDB" id="A0A3Q1GX07"/>
<name>A0A3Q1GX07_9TELE</name>
<dbReference type="Proteomes" id="UP000257200">
    <property type="component" value="Unplaced"/>
</dbReference>
<dbReference type="PROSITE" id="PS50041">
    <property type="entry name" value="C_TYPE_LECTIN_2"/>
    <property type="match status" value="1"/>
</dbReference>
<dbReference type="STRING" id="80966.ENSAPOP00000034344"/>
<sequence length="128" mass="14601">CPTCWSSSPPKYVFKSWMNLTWEEAQSFCRKFHTDLASIRNEEERTQIQQAIPGTPSVTVGLFRKPWPSWSDGTKHKLRNWLTGRPLVKTGDCATSLIGAADAGKWVEDHCNQTHPFMCHYGDMLLDT</sequence>
<dbReference type="Pfam" id="PF00059">
    <property type="entry name" value="Lectin_C"/>
    <property type="match status" value="1"/>
</dbReference>
<dbReference type="PANTHER" id="PTHR45784:SF3">
    <property type="entry name" value="C-TYPE LECTIN DOMAIN FAMILY 4 MEMBER K-LIKE-RELATED"/>
    <property type="match status" value="1"/>
</dbReference>
<keyword evidence="3" id="KW-1185">Reference proteome</keyword>
<dbReference type="Gene3D" id="3.10.100.10">
    <property type="entry name" value="Mannose-Binding Protein A, subunit A"/>
    <property type="match status" value="1"/>
</dbReference>
<dbReference type="Ensembl" id="ENSAPOT00000035090.1">
    <property type="protein sequence ID" value="ENSAPOP00000034344.1"/>
    <property type="gene ID" value="ENSAPOG00000023526.1"/>
</dbReference>
<dbReference type="PANTHER" id="PTHR45784">
    <property type="entry name" value="C-TYPE LECTIN DOMAIN FAMILY 20 MEMBER A-RELATED"/>
    <property type="match status" value="1"/>
</dbReference>
<organism evidence="2 3">
    <name type="scientific">Acanthochromis polyacanthus</name>
    <name type="common">spiny chromis</name>
    <dbReference type="NCBI Taxonomy" id="80966"/>
    <lineage>
        <taxon>Eukaryota</taxon>
        <taxon>Metazoa</taxon>
        <taxon>Chordata</taxon>
        <taxon>Craniata</taxon>
        <taxon>Vertebrata</taxon>
        <taxon>Euteleostomi</taxon>
        <taxon>Actinopterygii</taxon>
        <taxon>Neopterygii</taxon>
        <taxon>Teleostei</taxon>
        <taxon>Neoteleostei</taxon>
        <taxon>Acanthomorphata</taxon>
        <taxon>Ovalentaria</taxon>
        <taxon>Pomacentridae</taxon>
        <taxon>Acanthochromis</taxon>
    </lineage>
</organism>
<reference evidence="2" key="2">
    <citation type="submission" date="2025-09" db="UniProtKB">
        <authorList>
            <consortium name="Ensembl"/>
        </authorList>
    </citation>
    <scope>IDENTIFICATION</scope>
</reference>
<feature type="domain" description="C-type lectin" evidence="1">
    <location>
        <begin position="12"/>
        <end position="120"/>
    </location>
</feature>
<protein>
    <recommendedName>
        <fullName evidence="1">C-type lectin domain-containing protein</fullName>
    </recommendedName>
</protein>
<evidence type="ECO:0000259" key="1">
    <source>
        <dbReference type="PROSITE" id="PS50041"/>
    </source>
</evidence>
<accession>A0A3Q1GX07</accession>
<dbReference type="InParanoid" id="A0A3Q1GX07"/>
<dbReference type="GeneTree" id="ENSGT00940000177380"/>
<evidence type="ECO:0000313" key="3">
    <source>
        <dbReference type="Proteomes" id="UP000257200"/>
    </source>
</evidence>
<dbReference type="SUPFAM" id="SSF56436">
    <property type="entry name" value="C-type lectin-like"/>
    <property type="match status" value="1"/>
</dbReference>
<reference evidence="2" key="1">
    <citation type="submission" date="2025-08" db="UniProtKB">
        <authorList>
            <consortium name="Ensembl"/>
        </authorList>
    </citation>
    <scope>IDENTIFICATION</scope>
</reference>
<proteinExistence type="predicted"/>
<dbReference type="InterPro" id="IPR016187">
    <property type="entry name" value="CTDL_fold"/>
</dbReference>